<dbReference type="Gene3D" id="3.40.1390.20">
    <property type="entry name" value="HprK N-terminal domain-like"/>
    <property type="match status" value="1"/>
</dbReference>
<sequence length="113" mass="12565">MRVCDLVGQLNLKVFCGEQGLQKKVTGAYVSDLMSDVMGNVKEDELWITLQTHKNIMAIASLKEVAAVVLVKGYRPEQATIDQSNKEGIPILGTHLQTFEIAGLLYDLMKNRE</sequence>
<comment type="caution">
    <text evidence="3">The sequence shown here is derived from an EMBL/GenBank/DDBJ whole genome shotgun (WGS) entry which is preliminary data.</text>
</comment>
<dbReference type="InterPro" id="IPR028979">
    <property type="entry name" value="Ser_kin/Pase_Hpr-like_N_sf"/>
</dbReference>
<evidence type="ECO:0000256" key="1">
    <source>
        <dbReference type="ARBA" id="ARBA00011643"/>
    </source>
</evidence>
<dbReference type="SUPFAM" id="SSF75138">
    <property type="entry name" value="HprK N-terminal domain-like"/>
    <property type="match status" value="1"/>
</dbReference>
<gene>
    <name evidence="3" type="ORF">JCM21142_41806</name>
</gene>
<accession>W7Y698</accession>
<dbReference type="RefSeq" id="WP_027472112.1">
    <property type="nucleotide sequence ID" value="NZ_BAMD01000018.1"/>
</dbReference>
<dbReference type="EMBL" id="BAMD01000018">
    <property type="protein sequence ID" value="GAF03143.1"/>
    <property type="molecule type" value="Genomic_DNA"/>
</dbReference>
<dbReference type="Pfam" id="PF07085">
    <property type="entry name" value="DRTGG"/>
    <property type="match status" value="1"/>
</dbReference>
<reference evidence="3 4" key="1">
    <citation type="journal article" date="2014" name="Genome Announc.">
        <title>Draft Genome Sequence of Cytophaga fermentans JCM 21142T, a Facultative Anaerobe Isolated from Marine Mud.</title>
        <authorList>
            <person name="Starns D."/>
            <person name="Oshima K."/>
            <person name="Suda W."/>
            <person name="Iino T."/>
            <person name="Yuki M."/>
            <person name="Inoue J."/>
            <person name="Kitamura K."/>
            <person name="Iida T."/>
            <person name="Darby A."/>
            <person name="Hattori M."/>
            <person name="Ohkuma M."/>
        </authorList>
    </citation>
    <scope>NUCLEOTIDE SEQUENCE [LARGE SCALE GENOMIC DNA]</scope>
    <source>
        <strain evidence="3 4">JCM 21142</strain>
    </source>
</reference>
<proteinExistence type="predicted"/>
<dbReference type="eggNOG" id="COG4109">
    <property type="taxonomic scope" value="Bacteria"/>
</dbReference>
<evidence type="ECO:0000259" key="2">
    <source>
        <dbReference type="Pfam" id="PF07085"/>
    </source>
</evidence>
<organism evidence="3 4">
    <name type="scientific">Saccharicrinis fermentans DSM 9555 = JCM 21142</name>
    <dbReference type="NCBI Taxonomy" id="869213"/>
    <lineage>
        <taxon>Bacteria</taxon>
        <taxon>Pseudomonadati</taxon>
        <taxon>Bacteroidota</taxon>
        <taxon>Bacteroidia</taxon>
        <taxon>Marinilabiliales</taxon>
        <taxon>Marinilabiliaceae</taxon>
        <taxon>Saccharicrinis</taxon>
    </lineage>
</organism>
<name>W7Y698_9BACT</name>
<protein>
    <submittedName>
        <fullName evidence="3">DRTGG domain protein</fullName>
    </submittedName>
</protein>
<dbReference type="Proteomes" id="UP000019402">
    <property type="component" value="Unassembled WGS sequence"/>
</dbReference>
<dbReference type="AlphaFoldDB" id="W7Y698"/>
<dbReference type="STRING" id="869213.GCA_000517085_02520"/>
<dbReference type="OrthoDB" id="9800356at2"/>
<feature type="domain" description="DRTGG" evidence="2">
    <location>
        <begin position="5"/>
        <end position="105"/>
    </location>
</feature>
<comment type="subunit">
    <text evidence="1">Homohexamer.</text>
</comment>
<evidence type="ECO:0000313" key="3">
    <source>
        <dbReference type="EMBL" id="GAF03143.1"/>
    </source>
</evidence>
<keyword evidence="4" id="KW-1185">Reference proteome</keyword>
<evidence type="ECO:0000313" key="4">
    <source>
        <dbReference type="Proteomes" id="UP000019402"/>
    </source>
</evidence>
<dbReference type="InterPro" id="IPR010766">
    <property type="entry name" value="DRTGG"/>
</dbReference>